<dbReference type="STRING" id="573508.A0A1E3BT36"/>
<dbReference type="AlphaFoldDB" id="A0A1E3BT36"/>
<evidence type="ECO:0000313" key="2">
    <source>
        <dbReference type="Proteomes" id="UP000094569"/>
    </source>
</evidence>
<dbReference type="OrthoDB" id="4062651at2759"/>
<proteinExistence type="predicted"/>
<protein>
    <recommendedName>
        <fullName evidence="3">Protein kinase domain-containing protein</fullName>
    </recommendedName>
</protein>
<dbReference type="SUPFAM" id="SSF56112">
    <property type="entry name" value="Protein kinase-like (PK-like)"/>
    <property type="match status" value="1"/>
</dbReference>
<dbReference type="Proteomes" id="UP000094569">
    <property type="component" value="Unassembled WGS sequence"/>
</dbReference>
<dbReference type="VEuPathDB" id="FungiDB:SI65_01733"/>
<gene>
    <name evidence="1" type="ORF">SI65_01733</name>
</gene>
<name>A0A1E3BT36_ASPCR</name>
<reference evidence="1 2" key="1">
    <citation type="journal article" date="2016" name="BMC Genomics">
        <title>Comparative genomic and transcriptomic analyses of the Fuzhuan brick tea-fermentation fungus Aspergillus cristatus.</title>
        <authorList>
            <person name="Ge Y."/>
            <person name="Wang Y."/>
            <person name="Liu Y."/>
            <person name="Tan Y."/>
            <person name="Ren X."/>
            <person name="Zhang X."/>
            <person name="Hyde K.D."/>
            <person name="Liu Y."/>
            <person name="Liu Z."/>
        </authorList>
    </citation>
    <scope>NUCLEOTIDE SEQUENCE [LARGE SCALE GENOMIC DNA]</scope>
    <source>
        <strain evidence="1 2">GZAAS20.1005</strain>
    </source>
</reference>
<comment type="caution">
    <text evidence="1">The sequence shown here is derived from an EMBL/GenBank/DDBJ whole genome shotgun (WGS) entry which is preliminary data.</text>
</comment>
<dbReference type="InterPro" id="IPR011009">
    <property type="entry name" value="Kinase-like_dom_sf"/>
</dbReference>
<organism evidence="1 2">
    <name type="scientific">Aspergillus cristatus</name>
    <name type="common">Chinese Fuzhuan brick tea-fermentation fungus</name>
    <name type="synonym">Eurotium cristatum</name>
    <dbReference type="NCBI Taxonomy" id="573508"/>
    <lineage>
        <taxon>Eukaryota</taxon>
        <taxon>Fungi</taxon>
        <taxon>Dikarya</taxon>
        <taxon>Ascomycota</taxon>
        <taxon>Pezizomycotina</taxon>
        <taxon>Eurotiomycetes</taxon>
        <taxon>Eurotiomycetidae</taxon>
        <taxon>Eurotiales</taxon>
        <taxon>Aspergillaceae</taxon>
        <taxon>Aspergillus</taxon>
        <taxon>Aspergillus subgen. Aspergillus</taxon>
    </lineage>
</organism>
<accession>A0A1E3BT36</accession>
<evidence type="ECO:0000313" key="1">
    <source>
        <dbReference type="EMBL" id="ODM24143.1"/>
    </source>
</evidence>
<sequence>MKEVFACDLAGPVSLAVHRTRPSRVLAVREYSRSNVEKVWRVLQQPQHPNISSATDVFKHDGKLYTIGVDFHLTLDHLVACDVFPCELQLASILAQVVDGLSYILVIGLEHQAIECSNILLGLDGLIQIAALEQCVERRPDKSQAQSLSALTVVTMLLMQKYAKADGAIGIDDIKRWPVESNSVQFLSTTTSVATIEDLKKVGKF</sequence>
<keyword evidence="2" id="KW-1185">Reference proteome</keyword>
<evidence type="ECO:0008006" key="3">
    <source>
        <dbReference type="Google" id="ProtNLM"/>
    </source>
</evidence>
<dbReference type="EMBL" id="JXNT01000001">
    <property type="protein sequence ID" value="ODM24143.1"/>
    <property type="molecule type" value="Genomic_DNA"/>
</dbReference>
<dbReference type="Gene3D" id="1.10.510.10">
    <property type="entry name" value="Transferase(Phosphotransferase) domain 1"/>
    <property type="match status" value="1"/>
</dbReference>